<evidence type="ECO:0000313" key="4">
    <source>
        <dbReference type="Proteomes" id="UP000636800"/>
    </source>
</evidence>
<proteinExistence type="predicted"/>
<dbReference type="AlphaFoldDB" id="A0A835PDL8"/>
<dbReference type="EMBL" id="JADCNM010000113">
    <property type="protein sequence ID" value="KAG0450568.1"/>
    <property type="molecule type" value="Genomic_DNA"/>
</dbReference>
<evidence type="ECO:0000313" key="5">
    <source>
        <dbReference type="Proteomes" id="UP000639772"/>
    </source>
</evidence>
<name>A0A835PDL8_VANPL</name>
<reference evidence="4 5" key="1">
    <citation type="journal article" date="2020" name="Nat. Food">
        <title>A phased Vanilla planifolia genome enables genetic improvement of flavour and production.</title>
        <authorList>
            <person name="Hasing T."/>
            <person name="Tang H."/>
            <person name="Brym M."/>
            <person name="Khazi F."/>
            <person name="Huang T."/>
            <person name="Chambers A.H."/>
        </authorList>
    </citation>
    <scope>NUCLEOTIDE SEQUENCE [LARGE SCALE GENOMIC DNA]</scope>
    <source>
        <tissue evidence="2">Leaf</tissue>
    </source>
</reference>
<evidence type="ECO:0000313" key="2">
    <source>
        <dbReference type="EMBL" id="KAG0450465.1"/>
    </source>
</evidence>
<dbReference type="Proteomes" id="UP000639772">
    <property type="component" value="Unassembled WGS sequence"/>
</dbReference>
<evidence type="ECO:0000256" key="1">
    <source>
        <dbReference type="SAM" id="MobiDB-lite"/>
    </source>
</evidence>
<feature type="region of interest" description="Disordered" evidence="1">
    <location>
        <begin position="31"/>
        <end position="68"/>
    </location>
</feature>
<sequence length="101" mass="11406">MCADGSHLRLRMRSDVESLDPCCPPRLMVRKEREQRDLESEGAASDKSAQVVEVLKGSGANPGEASRLREELEKTWVDMHTKMDAALITLQQCHEEELKKL</sequence>
<organism evidence="2 4">
    <name type="scientific">Vanilla planifolia</name>
    <name type="common">Vanilla</name>
    <dbReference type="NCBI Taxonomy" id="51239"/>
    <lineage>
        <taxon>Eukaryota</taxon>
        <taxon>Viridiplantae</taxon>
        <taxon>Streptophyta</taxon>
        <taxon>Embryophyta</taxon>
        <taxon>Tracheophyta</taxon>
        <taxon>Spermatophyta</taxon>
        <taxon>Magnoliopsida</taxon>
        <taxon>Liliopsida</taxon>
        <taxon>Asparagales</taxon>
        <taxon>Orchidaceae</taxon>
        <taxon>Vanilloideae</taxon>
        <taxon>Vanilleae</taxon>
        <taxon>Vanilla</taxon>
    </lineage>
</organism>
<comment type="caution">
    <text evidence="2">The sequence shown here is derived from an EMBL/GenBank/DDBJ whole genome shotgun (WGS) entry which is preliminary data.</text>
</comment>
<gene>
    <name evidence="3" type="ORF">HPP92_026690</name>
    <name evidence="2" type="ORF">HPP92_026908</name>
</gene>
<protein>
    <submittedName>
        <fullName evidence="2">Uncharacterized protein</fullName>
    </submittedName>
</protein>
<dbReference type="Proteomes" id="UP000636800">
    <property type="component" value="Unassembled WGS sequence"/>
</dbReference>
<keyword evidence="4" id="KW-1185">Reference proteome</keyword>
<accession>A0A835PDL8</accession>
<evidence type="ECO:0000313" key="3">
    <source>
        <dbReference type="EMBL" id="KAG0450568.1"/>
    </source>
</evidence>
<dbReference type="EMBL" id="JADCNL010000112">
    <property type="protein sequence ID" value="KAG0450465.1"/>
    <property type="molecule type" value="Genomic_DNA"/>
</dbReference>